<evidence type="ECO:0000256" key="3">
    <source>
        <dbReference type="ARBA" id="ARBA00023136"/>
    </source>
</evidence>
<dbReference type="RefSeq" id="WP_192760475.1">
    <property type="nucleotide sequence ID" value="NZ_JADBDZ010000001.1"/>
</dbReference>
<keyword evidence="3" id="KW-0472">Membrane</keyword>
<feature type="domain" description="Penicillin-binding protein dimerisation" evidence="5">
    <location>
        <begin position="170"/>
        <end position="220"/>
    </location>
</feature>
<dbReference type="Gene3D" id="3.90.1310.10">
    <property type="entry name" value="Penicillin-binding protein 2a (Domain 2)"/>
    <property type="match status" value="1"/>
</dbReference>
<dbReference type="GO" id="GO:0051301">
    <property type="term" value="P:cell division"/>
    <property type="evidence" value="ECO:0007669"/>
    <property type="project" value="UniProtKB-KW"/>
</dbReference>
<gene>
    <name evidence="7" type="ORF">H4W34_003862</name>
</gene>
<dbReference type="EMBL" id="JADBDZ010000001">
    <property type="protein sequence ID" value="MBE1534029.1"/>
    <property type="molecule type" value="Genomic_DNA"/>
</dbReference>
<evidence type="ECO:0000313" key="7">
    <source>
        <dbReference type="EMBL" id="MBE1534029.1"/>
    </source>
</evidence>
<comment type="subcellular location">
    <subcellularLocation>
        <location evidence="1">Membrane</location>
    </subcellularLocation>
</comment>
<dbReference type="InterPro" id="IPR032710">
    <property type="entry name" value="NTF2-like_dom_sf"/>
</dbReference>
<sequence length="555" mass="57448">MRRTRVLTAAAVAVVVVLAGAGAVWFLRSGDDPEAAAEEFLAAWSGGDHAAMAALTYRPPADLAQRLKQTHDDLGVTKQRYTVASVGEPDDGSAGGAYDAELTLSGGRVWSYTGTLPLVEQDGEWRVRWSPRLLYPELKDGQRLRAARAFPQRADVLAADGSSLTTSRSGSARQLAGTVGAASAEGAKEMGAPYRQGDSVGTSGLQKQYEKRLAGTPALAVQIVEGGEQDGSEVKVVKTLKRFGGADGQPLKTTIDPTMQAAASAALSDGSKPASMVAVRPSSGEILAVANRPGGYNRALMGTYPPGSTFKVVTAAALVADGVSADSRVGCPATTNVGGREFHNYQYEDFGTVAFRDAFAHSCNTTFARLAVDKLGEERLTEVAEQFGFNAPIIAGLPAVRASFPKNTDQTAFASASFGQGKVLTSPLNMASVAAAAADGTWRSPRLVDAELASQALDAGGKKPEKPHKLEPAVKKALHTLMPAVVSEGTASGVDFPAGTAGKTGTAEYGSGENPPAHAWFIGYHEDVAFAVVVEGGGEGAQAAAPIAAKFLKGL</sequence>
<feature type="domain" description="NTF2-like N-terminal transpeptidase" evidence="6">
    <location>
        <begin position="33"/>
        <end position="142"/>
    </location>
</feature>
<dbReference type="Pfam" id="PF00905">
    <property type="entry name" value="Transpeptidase"/>
    <property type="match status" value="1"/>
</dbReference>
<dbReference type="Pfam" id="PF03717">
    <property type="entry name" value="PBP_dimer"/>
    <property type="match status" value="1"/>
</dbReference>
<name>A0ABR9JUE0_9ACTN</name>
<comment type="similarity">
    <text evidence="2">Belongs to the transpeptidase family.</text>
</comment>
<dbReference type="SUPFAM" id="SSF56601">
    <property type="entry name" value="beta-lactamase/transpeptidase-like"/>
    <property type="match status" value="1"/>
</dbReference>
<protein>
    <submittedName>
        <fullName evidence="7">Cell division protein FtsI/penicillin-binding protein 2</fullName>
    </submittedName>
</protein>
<feature type="domain" description="Penicillin-binding protein transpeptidase" evidence="4">
    <location>
        <begin position="275"/>
        <end position="552"/>
    </location>
</feature>
<evidence type="ECO:0000313" key="8">
    <source>
        <dbReference type="Proteomes" id="UP000627838"/>
    </source>
</evidence>
<dbReference type="InterPro" id="IPR012338">
    <property type="entry name" value="Beta-lactam/transpept-like"/>
</dbReference>
<evidence type="ECO:0000256" key="2">
    <source>
        <dbReference type="ARBA" id="ARBA00007171"/>
    </source>
</evidence>
<dbReference type="PANTHER" id="PTHR30627">
    <property type="entry name" value="PEPTIDOGLYCAN D,D-TRANSPEPTIDASE"/>
    <property type="match status" value="1"/>
</dbReference>
<evidence type="ECO:0000259" key="5">
    <source>
        <dbReference type="Pfam" id="PF03717"/>
    </source>
</evidence>
<dbReference type="SUPFAM" id="SSF54427">
    <property type="entry name" value="NTF2-like"/>
    <property type="match status" value="1"/>
</dbReference>
<comment type="caution">
    <text evidence="7">The sequence shown here is derived from an EMBL/GenBank/DDBJ whole genome shotgun (WGS) entry which is preliminary data.</text>
</comment>
<accession>A0ABR9JUE0</accession>
<dbReference type="InterPro" id="IPR001460">
    <property type="entry name" value="PCN-bd_Tpept"/>
</dbReference>
<evidence type="ECO:0000259" key="6">
    <source>
        <dbReference type="Pfam" id="PF05223"/>
    </source>
</evidence>
<evidence type="ECO:0000256" key="1">
    <source>
        <dbReference type="ARBA" id="ARBA00004370"/>
    </source>
</evidence>
<dbReference type="Gene3D" id="3.10.450.100">
    <property type="entry name" value="NTF2-like, domain 1"/>
    <property type="match status" value="1"/>
</dbReference>
<dbReference type="InterPro" id="IPR005311">
    <property type="entry name" value="PBP_dimer"/>
</dbReference>
<proteinExistence type="inferred from homology"/>
<dbReference type="Gene3D" id="3.40.710.10">
    <property type="entry name" value="DD-peptidase/beta-lactamase superfamily"/>
    <property type="match status" value="1"/>
</dbReference>
<evidence type="ECO:0000259" key="4">
    <source>
        <dbReference type="Pfam" id="PF00905"/>
    </source>
</evidence>
<dbReference type="PANTHER" id="PTHR30627:SF24">
    <property type="entry name" value="PENICILLIN-BINDING PROTEIN 4B"/>
    <property type="match status" value="1"/>
</dbReference>
<keyword evidence="7" id="KW-0132">Cell division</keyword>
<organism evidence="7 8">
    <name type="scientific">Actinomadura algeriensis</name>
    <dbReference type="NCBI Taxonomy" id="1679523"/>
    <lineage>
        <taxon>Bacteria</taxon>
        <taxon>Bacillati</taxon>
        <taxon>Actinomycetota</taxon>
        <taxon>Actinomycetes</taxon>
        <taxon>Streptosporangiales</taxon>
        <taxon>Thermomonosporaceae</taxon>
        <taxon>Actinomadura</taxon>
    </lineage>
</organism>
<dbReference type="InterPro" id="IPR007887">
    <property type="entry name" value="MecA_N"/>
</dbReference>
<keyword evidence="8" id="KW-1185">Reference proteome</keyword>
<dbReference type="InterPro" id="IPR050515">
    <property type="entry name" value="Beta-lactam/transpept"/>
</dbReference>
<dbReference type="Pfam" id="PF05223">
    <property type="entry name" value="MecA_N"/>
    <property type="match status" value="1"/>
</dbReference>
<keyword evidence="7" id="KW-0131">Cell cycle</keyword>
<reference evidence="7 8" key="1">
    <citation type="submission" date="2020-10" db="EMBL/GenBank/DDBJ databases">
        <title>Sequencing the genomes of 1000 actinobacteria strains.</title>
        <authorList>
            <person name="Klenk H.-P."/>
        </authorList>
    </citation>
    <scope>NUCLEOTIDE SEQUENCE [LARGE SCALE GENOMIC DNA]</scope>
    <source>
        <strain evidence="7 8">DSM 46744</strain>
    </source>
</reference>
<dbReference type="Proteomes" id="UP000627838">
    <property type="component" value="Unassembled WGS sequence"/>
</dbReference>